<accession>B7E5N6</accession>
<reference evidence="3" key="1">
    <citation type="journal article" date="2003" name="Science">
        <title>Collection, Mapping, and Annotation of Over 28,000 cDNA Clones from japonica Rice.</title>
        <authorList>
            <person name="Kikuchi S."/>
            <person name="Satoh K."/>
            <person name="Nagata T."/>
            <person name="Kawagashira N."/>
            <person name="Doi K."/>
            <person name="Kishimoto N."/>
            <person name="Yazaki J."/>
            <person name="Ishikawa M."/>
            <person name="Yamada H."/>
            <person name="Ooka H."/>
            <person name="Hotta I."/>
            <person name="Kojima K."/>
            <person name="Namiki T."/>
            <person name="Ohneda E."/>
            <person name="Yahagi W."/>
            <person name="Suzuki K."/>
            <person name="Li C."/>
            <person name="Ohtsuki K."/>
            <person name="Shishiki T."/>
            <person name="Otomo Y."/>
            <person name="Murakami K."/>
            <person name="Iida Y."/>
            <person name="Sugano S."/>
            <person name="Fujimura T."/>
            <person name="Suzuki Y."/>
            <person name="Tsunoda Y."/>
            <person name="Kurosaki T."/>
            <person name="Kodama T."/>
            <person name="Masuda H."/>
            <person name="Kobayashi M."/>
            <person name="Xie Q."/>
            <person name="Lu M."/>
            <person name="Narikawa R."/>
            <person name="Sugiyama A."/>
            <person name="Mizuno K."/>
            <person name="Yokomizo S."/>
            <person name="Niikura J."/>
            <person name="Ikeda R."/>
            <person name="Ishibiki J."/>
            <person name="Kawamata M."/>
            <person name="Yoshimura A."/>
            <person name="Miura J."/>
            <person name="Kusumegi T."/>
            <person name="Oka M."/>
            <person name="Ryu R."/>
            <person name="Ueda M."/>
            <person name="Matsubara K."/>
            <person name="Kawai J."/>
            <person name="Carninci P."/>
            <person name="Adachi J."/>
            <person name="Aizawa K."/>
            <person name="Arakawa T."/>
            <person name="Fukuda S."/>
            <person name="Hara A."/>
            <person name="Hashidume W."/>
            <person name="Hayatsu N."/>
            <person name="Imotani K."/>
            <person name="Ishii Y."/>
            <person name="Itoh M."/>
            <person name="Kagawa I."/>
            <person name="Kondo S."/>
            <person name="Konno H."/>
            <person name="Miyazaki A."/>
            <person name="Osato N."/>
            <person name="Ota Y."/>
            <person name="Saito R."/>
            <person name="Sasaki D."/>
            <person name="Sato K."/>
            <person name="Shibata K."/>
            <person name="Shinagawa A."/>
            <person name="Shiraki T."/>
            <person name="Yoshino M."/>
            <person name="Hayashizaki Y."/>
        </authorList>
    </citation>
    <scope>NUCLEOTIDE SEQUENCE</scope>
</reference>
<dbReference type="ExpressionAtlas" id="B7E5N6">
    <property type="expression patterns" value="baseline and differential"/>
</dbReference>
<reference evidence="4" key="5">
    <citation type="submission" date="2015-10" db="EMBL/GenBank/DDBJ databases">
        <authorList>
            <person name="Sakai H."/>
            <person name="Kawahara Y."/>
            <person name="Matsumoto T."/>
            <person name="Buell C.R."/>
            <person name="Itoh T."/>
        </authorList>
    </citation>
    <scope>NUCLEOTIDE SEQUENCE</scope>
</reference>
<dbReference type="Proteomes" id="UP000059680">
    <property type="component" value="Chromosome 1"/>
</dbReference>
<evidence type="ECO:0000313" key="3">
    <source>
        <dbReference type="EMBL" id="BAG87683.1"/>
    </source>
</evidence>
<evidence type="ECO:0000256" key="1">
    <source>
        <dbReference type="SAM" id="Coils"/>
    </source>
</evidence>
<dbReference type="EMBL" id="AP014957">
    <property type="protein sequence ID" value="BAS72554.1"/>
    <property type="molecule type" value="Genomic_DNA"/>
</dbReference>
<dbReference type="AlphaFoldDB" id="B7E5N6"/>
<gene>
    <name evidence="4" type="ordered locus">Os01g0538000</name>
    <name evidence="4" type="ORF">OSNPB_010538000</name>
</gene>
<evidence type="ECO:0000313" key="5">
    <source>
        <dbReference type="Proteomes" id="UP000059680"/>
    </source>
</evidence>
<dbReference type="EMBL" id="AK061028">
    <property type="protein sequence ID" value="BAG87683.1"/>
    <property type="molecule type" value="mRNA"/>
</dbReference>
<keyword evidence="6" id="KW-1267">Proteomics identification</keyword>
<dbReference type="Gramene" id="Os01t0538000-01">
    <property type="protein sequence ID" value="Os01t0538000-01"/>
    <property type="gene ID" value="Os01g0538000"/>
</dbReference>
<keyword evidence="5" id="KW-1185">Reference proteome</keyword>
<reference evidence="4" key="3">
    <citation type="journal article" date="2013" name="Plant Cell Physiol.">
        <title>Rice Annotation Project Database (RAP-DB): an integrative and interactive database for rice genomics.</title>
        <authorList>
            <person name="Sakai H."/>
            <person name="Lee S.S."/>
            <person name="Tanaka T."/>
            <person name="Numa H."/>
            <person name="Kim J."/>
            <person name="Kawahara Y."/>
            <person name="Wakimoto H."/>
            <person name="Yang C.C."/>
            <person name="Iwamoto M."/>
            <person name="Abe T."/>
            <person name="Yamada Y."/>
            <person name="Muto A."/>
            <person name="Inokuchi H."/>
            <person name="Ikemura T."/>
            <person name="Matsumoto T."/>
            <person name="Sasaki T."/>
            <person name="Itoh T."/>
        </authorList>
    </citation>
    <scope>NUCLEOTIDE SEQUENCE</scope>
</reference>
<protein>
    <submittedName>
        <fullName evidence="4">Os01g0538000 protein</fullName>
    </submittedName>
    <submittedName>
        <fullName evidence="3">cDNA clone:006-204-G09, full insert sequence</fullName>
    </submittedName>
</protein>
<evidence type="ECO:0007829" key="6">
    <source>
        <dbReference type="ProteomicsDB" id="B7E5N6"/>
    </source>
</evidence>
<sequence>MDSDDQIPHIGPEVHHRNRGVQQMLYPNPPFPIDPDYEFGTPQQRVPYQAAYTTDAERNDAVSRDKRAQRAVWNTNLRLLEVKKSALEKKKTELERRLKAEFKKVNEQQSDLGVGYANYQSPYQA</sequence>
<feature type="coiled-coil region" evidence="1">
    <location>
        <begin position="77"/>
        <end position="111"/>
    </location>
</feature>
<evidence type="ECO:0000313" key="4">
    <source>
        <dbReference type="EMBL" id="BAS72554.1"/>
    </source>
</evidence>
<evidence type="ECO:0000256" key="2">
    <source>
        <dbReference type="SAM" id="MobiDB-lite"/>
    </source>
</evidence>
<keyword evidence="1" id="KW-0175">Coiled coil</keyword>
<reference evidence="5" key="2">
    <citation type="journal article" date="2005" name="Nature">
        <title>The map-based sequence of the rice genome.</title>
        <authorList>
            <consortium name="International rice genome sequencing project (IRGSP)"/>
            <person name="Matsumoto T."/>
            <person name="Wu J."/>
            <person name="Kanamori H."/>
            <person name="Katayose Y."/>
            <person name="Fujisawa M."/>
            <person name="Namiki N."/>
            <person name="Mizuno H."/>
            <person name="Yamamoto K."/>
            <person name="Antonio B.A."/>
            <person name="Baba T."/>
            <person name="Sakata K."/>
            <person name="Nagamura Y."/>
            <person name="Aoki H."/>
            <person name="Arikawa K."/>
            <person name="Arita K."/>
            <person name="Bito T."/>
            <person name="Chiden Y."/>
            <person name="Fujitsuka N."/>
            <person name="Fukunaka R."/>
            <person name="Hamada M."/>
            <person name="Harada C."/>
            <person name="Hayashi A."/>
            <person name="Hijishita S."/>
            <person name="Honda M."/>
            <person name="Hosokawa S."/>
            <person name="Ichikawa Y."/>
            <person name="Idonuma A."/>
            <person name="Iijima M."/>
            <person name="Ikeda M."/>
            <person name="Ikeno M."/>
            <person name="Ito K."/>
            <person name="Ito S."/>
            <person name="Ito T."/>
            <person name="Ito Y."/>
            <person name="Ito Y."/>
            <person name="Iwabuchi A."/>
            <person name="Kamiya K."/>
            <person name="Karasawa W."/>
            <person name="Kurita K."/>
            <person name="Katagiri S."/>
            <person name="Kikuta A."/>
            <person name="Kobayashi H."/>
            <person name="Kobayashi N."/>
            <person name="Machita K."/>
            <person name="Maehara T."/>
            <person name="Masukawa M."/>
            <person name="Mizubayashi T."/>
            <person name="Mukai Y."/>
            <person name="Nagasaki H."/>
            <person name="Nagata Y."/>
            <person name="Naito S."/>
            <person name="Nakashima M."/>
            <person name="Nakama Y."/>
            <person name="Nakamichi Y."/>
            <person name="Nakamura M."/>
            <person name="Meguro A."/>
            <person name="Negishi M."/>
            <person name="Ohta I."/>
            <person name="Ohta T."/>
            <person name="Okamoto M."/>
            <person name="Ono N."/>
            <person name="Saji S."/>
            <person name="Sakaguchi M."/>
            <person name="Sakai K."/>
            <person name="Shibata M."/>
            <person name="Shimokawa T."/>
            <person name="Song J."/>
            <person name="Takazaki Y."/>
            <person name="Terasawa K."/>
            <person name="Tsugane M."/>
            <person name="Tsuji K."/>
            <person name="Ueda S."/>
            <person name="Waki K."/>
            <person name="Yamagata H."/>
            <person name="Yamamoto M."/>
            <person name="Yamamoto S."/>
            <person name="Yamane H."/>
            <person name="Yoshiki S."/>
            <person name="Yoshihara R."/>
            <person name="Yukawa K."/>
            <person name="Zhong H."/>
            <person name="Yano M."/>
            <person name="Yuan Q."/>
            <person name="Ouyang S."/>
            <person name="Liu J."/>
            <person name="Jones K.M."/>
            <person name="Gansberger K."/>
            <person name="Moffat K."/>
            <person name="Hill J."/>
            <person name="Bera J."/>
            <person name="Fadrosh D."/>
            <person name="Jin S."/>
            <person name="Johri S."/>
            <person name="Kim M."/>
            <person name="Overton L."/>
            <person name="Reardon M."/>
            <person name="Tsitrin T."/>
            <person name="Vuong H."/>
            <person name="Weaver B."/>
            <person name="Ciecko A."/>
            <person name="Tallon L."/>
            <person name="Jackson J."/>
            <person name="Pai G."/>
            <person name="Aken S.V."/>
            <person name="Utterback T."/>
            <person name="Reidmuller S."/>
            <person name="Feldblyum T."/>
            <person name="Hsiao J."/>
            <person name="Zismann V."/>
            <person name="Iobst S."/>
            <person name="de Vazeille A.R."/>
            <person name="Buell C.R."/>
            <person name="Ying K."/>
            <person name="Li Y."/>
            <person name="Lu T."/>
            <person name="Huang Y."/>
            <person name="Zhao Q."/>
            <person name="Feng Q."/>
            <person name="Zhang L."/>
            <person name="Zhu J."/>
            <person name="Weng Q."/>
            <person name="Mu J."/>
            <person name="Lu Y."/>
            <person name="Fan D."/>
            <person name="Liu Y."/>
            <person name="Guan J."/>
            <person name="Zhang Y."/>
            <person name="Yu S."/>
            <person name="Liu X."/>
            <person name="Zhang Y."/>
            <person name="Hong G."/>
            <person name="Han B."/>
            <person name="Choisne N."/>
            <person name="Demange N."/>
            <person name="Orjeda G."/>
            <person name="Samain S."/>
            <person name="Cattolico L."/>
            <person name="Pelletier E."/>
            <person name="Couloux A."/>
            <person name="Segurens B."/>
            <person name="Wincker P."/>
            <person name="D'Hont A."/>
            <person name="Scarpelli C."/>
            <person name="Weissenbach J."/>
            <person name="Salanoubat M."/>
            <person name="Quetier F."/>
            <person name="Yu Y."/>
            <person name="Kim H.R."/>
            <person name="Rambo T."/>
            <person name="Currie J."/>
            <person name="Collura K."/>
            <person name="Luo M."/>
            <person name="Yang T."/>
            <person name="Ammiraju J.S.S."/>
            <person name="Engler F."/>
            <person name="Soderlund C."/>
            <person name="Wing R.A."/>
            <person name="Palmer L.E."/>
            <person name="de la Bastide M."/>
            <person name="Spiegel L."/>
            <person name="Nascimento L."/>
            <person name="Zutavern T."/>
            <person name="O'Shaughnessy A."/>
            <person name="Dike S."/>
            <person name="Dedhia N."/>
            <person name="Preston R."/>
            <person name="Balija V."/>
            <person name="McCombie W.R."/>
            <person name="Chow T."/>
            <person name="Chen H."/>
            <person name="Chung M."/>
            <person name="Chen C."/>
            <person name="Shaw J."/>
            <person name="Wu H."/>
            <person name="Hsiao K."/>
            <person name="Chao Y."/>
            <person name="Chu M."/>
            <person name="Cheng C."/>
            <person name="Hour A."/>
            <person name="Lee P."/>
            <person name="Lin S."/>
            <person name="Lin Y."/>
            <person name="Liou J."/>
            <person name="Liu S."/>
            <person name="Hsing Y."/>
            <person name="Raghuvanshi S."/>
            <person name="Mohanty A."/>
            <person name="Bharti A.K."/>
            <person name="Gaur A."/>
            <person name="Gupta V."/>
            <person name="Kumar D."/>
            <person name="Ravi V."/>
            <person name="Vij S."/>
            <person name="Kapur A."/>
            <person name="Khurana P."/>
            <person name="Khurana P."/>
            <person name="Khurana J.P."/>
            <person name="Tyagi A.K."/>
            <person name="Gaikwad K."/>
            <person name="Singh A."/>
            <person name="Dalal V."/>
            <person name="Srivastava S."/>
            <person name="Dixit A."/>
            <person name="Pal A.K."/>
            <person name="Ghazi I.A."/>
            <person name="Yadav M."/>
            <person name="Pandit A."/>
            <person name="Bhargava A."/>
            <person name="Sureshbabu K."/>
            <person name="Batra K."/>
            <person name="Sharma T.R."/>
            <person name="Mohapatra T."/>
            <person name="Singh N.K."/>
            <person name="Messing J."/>
            <person name="Nelson A.B."/>
            <person name="Fuks G."/>
            <person name="Kavchok S."/>
            <person name="Keizer G."/>
            <person name="Linton E."/>
            <person name="Llaca V."/>
            <person name="Song R."/>
            <person name="Tanyolac B."/>
            <person name="Young S."/>
            <person name="Ho-Il K."/>
            <person name="Hahn J.H."/>
            <person name="Sangsakoo G."/>
            <person name="Vanavichit A."/>
            <person name="de Mattos Luiz.A.T."/>
            <person name="Zimmer P.D."/>
            <person name="Malone G."/>
            <person name="Dellagostin O."/>
            <person name="de Oliveira A.C."/>
            <person name="Bevan M."/>
            <person name="Bancroft I."/>
            <person name="Minx P."/>
            <person name="Cordum H."/>
            <person name="Wilson R."/>
            <person name="Cheng Z."/>
            <person name="Jin W."/>
            <person name="Jiang J."/>
            <person name="Leong S.A."/>
            <person name="Iwama H."/>
            <person name="Gojobori T."/>
            <person name="Itoh T."/>
            <person name="Niimura Y."/>
            <person name="Fujii Y."/>
            <person name="Habara T."/>
            <person name="Sakai H."/>
            <person name="Sato Y."/>
            <person name="Wilson G."/>
            <person name="Kumar K."/>
            <person name="McCouch S."/>
            <person name="Juretic N."/>
            <person name="Hoen D."/>
            <person name="Wright S."/>
            <person name="Bruskiewich R."/>
            <person name="Bureau T."/>
            <person name="Miyao A."/>
            <person name="Hirochika H."/>
            <person name="Nishikawa T."/>
            <person name="Kadowaki K."/>
            <person name="Sugiura M."/>
            <person name="Burr B."/>
            <person name="Sasaki T."/>
        </authorList>
    </citation>
    <scope>NUCLEOTIDE SEQUENCE [LARGE SCALE GENOMIC DNA]</scope>
    <source>
        <strain evidence="5">cv. Nipponbare</strain>
    </source>
</reference>
<reference evidence="4 5" key="4">
    <citation type="journal article" date="2013" name="Rice">
        <title>Improvement of the Oryza sativa Nipponbare reference genome using next generation sequence and optical map data.</title>
        <authorList>
            <person name="Kawahara Y."/>
            <person name="de la Bastide M."/>
            <person name="Hamilton J.P."/>
            <person name="Kanamori H."/>
            <person name="McCombie W.R."/>
            <person name="Ouyang S."/>
            <person name="Schwartz D.C."/>
            <person name="Tanaka T."/>
            <person name="Wu J."/>
            <person name="Zhou S."/>
            <person name="Childs K.L."/>
            <person name="Davidson R.M."/>
            <person name="Lin H."/>
            <person name="Quesada-Ocampo L."/>
            <person name="Vaillancourt B."/>
            <person name="Sakai H."/>
            <person name="Lee S.S."/>
            <person name="Kim J."/>
            <person name="Numa H."/>
            <person name="Itoh T."/>
            <person name="Buell C.R."/>
            <person name="Matsumoto T."/>
        </authorList>
    </citation>
    <scope>NUCLEOTIDE SEQUENCE [LARGE SCALE GENOMIC DNA]</scope>
    <source>
        <strain evidence="5">cv. Nipponbare</strain>
    </source>
</reference>
<name>B7E5N6_ORYSJ</name>
<organism evidence="3">
    <name type="scientific">Oryza sativa subsp. japonica</name>
    <name type="common">Rice</name>
    <dbReference type="NCBI Taxonomy" id="39947"/>
    <lineage>
        <taxon>Eukaryota</taxon>
        <taxon>Viridiplantae</taxon>
        <taxon>Streptophyta</taxon>
        <taxon>Embryophyta</taxon>
        <taxon>Tracheophyta</taxon>
        <taxon>Spermatophyta</taxon>
        <taxon>Magnoliopsida</taxon>
        <taxon>Liliopsida</taxon>
        <taxon>Poales</taxon>
        <taxon>Poaceae</taxon>
        <taxon>BOP clade</taxon>
        <taxon>Oryzoideae</taxon>
        <taxon>Oryzeae</taxon>
        <taxon>Oryzinae</taxon>
        <taxon>Oryza</taxon>
        <taxon>Oryza sativa</taxon>
    </lineage>
</organism>
<proteinExistence type="evidence at protein level"/>
<feature type="region of interest" description="Disordered" evidence="2">
    <location>
        <begin position="1"/>
        <end position="40"/>
    </location>
</feature>
<dbReference type="HOGENOM" id="CLU_1996414_0_0_1"/>